<gene>
    <name evidence="1" type="ORF">QG37_03252</name>
</gene>
<accession>A0A0L0P070</accession>
<evidence type="ECO:0000313" key="1">
    <source>
        <dbReference type="EMBL" id="KND99827.1"/>
    </source>
</evidence>
<comment type="caution">
    <text evidence="1">The sequence shown here is derived from an EMBL/GenBank/DDBJ whole genome shotgun (WGS) entry which is preliminary data.</text>
</comment>
<dbReference type="AlphaFoldDB" id="A0A0L0P070"/>
<evidence type="ECO:0000313" key="2">
    <source>
        <dbReference type="Proteomes" id="UP000037122"/>
    </source>
</evidence>
<dbReference type="EMBL" id="LGST01000021">
    <property type="protein sequence ID" value="KND99827.1"/>
    <property type="molecule type" value="Genomic_DNA"/>
</dbReference>
<protein>
    <submittedName>
        <fullName evidence="1">Uncharacterized protein</fullName>
    </submittedName>
</protein>
<reference evidence="2" key="1">
    <citation type="journal article" date="2015" name="BMC Genomics">
        <title>Draft genome of a commonly misdiagnosed multidrug resistant pathogen Candida auris.</title>
        <authorList>
            <person name="Chatterjee S."/>
            <person name="Alampalli S.V."/>
            <person name="Nageshan R.K."/>
            <person name="Chettiar S.T."/>
            <person name="Joshi S."/>
            <person name="Tatu U.S."/>
        </authorList>
    </citation>
    <scope>NUCLEOTIDE SEQUENCE [LARGE SCALE GENOMIC DNA]</scope>
    <source>
        <strain evidence="2">6684</strain>
    </source>
</reference>
<dbReference type="Proteomes" id="UP000037122">
    <property type="component" value="Unassembled WGS sequence"/>
</dbReference>
<proteinExistence type="predicted"/>
<name>A0A0L0P070_CANAR</name>
<sequence length="68" mass="8148">MKPPNSVNGRFEFDRLRLGNSLNFVAMIDNFAWDVEFIRETLRKCSELRCRFRGDLMLGGFSWKFQQR</sequence>
<dbReference type="VEuPathDB" id="FungiDB:QG37_03252"/>
<organism evidence="1 2">
    <name type="scientific">Candidozyma auris</name>
    <name type="common">Yeast</name>
    <name type="synonym">Candida auris</name>
    <dbReference type="NCBI Taxonomy" id="498019"/>
    <lineage>
        <taxon>Eukaryota</taxon>
        <taxon>Fungi</taxon>
        <taxon>Dikarya</taxon>
        <taxon>Ascomycota</taxon>
        <taxon>Saccharomycotina</taxon>
        <taxon>Pichiomycetes</taxon>
        <taxon>Metschnikowiaceae</taxon>
        <taxon>Candidozyma</taxon>
    </lineage>
</organism>